<evidence type="ECO:0000313" key="5">
    <source>
        <dbReference type="Proteomes" id="UP000001680"/>
    </source>
</evidence>
<evidence type="ECO:0000313" key="4">
    <source>
        <dbReference type="EMBL" id="ACB65698.1"/>
    </source>
</evidence>
<feature type="active site" description="Proton acceptor" evidence="2">
    <location>
        <position position="91"/>
    </location>
</feature>
<dbReference type="RefSeq" id="WP_012365138.1">
    <property type="nucleotide sequence ID" value="NC_010552.1"/>
</dbReference>
<dbReference type="Pfam" id="PF05544">
    <property type="entry name" value="Pro_racemase"/>
    <property type="match status" value="1"/>
</dbReference>
<dbReference type="GO" id="GO:0047580">
    <property type="term" value="F:4-hydroxyproline epimerase activity"/>
    <property type="evidence" value="ECO:0007669"/>
    <property type="project" value="TreeGrafter"/>
</dbReference>
<dbReference type="OrthoDB" id="181267at2"/>
<organism evidence="4 5">
    <name type="scientific">Burkholderia ambifaria (strain MC40-6)</name>
    <dbReference type="NCBI Taxonomy" id="398577"/>
    <lineage>
        <taxon>Bacteria</taxon>
        <taxon>Pseudomonadati</taxon>
        <taxon>Pseudomonadota</taxon>
        <taxon>Betaproteobacteria</taxon>
        <taxon>Burkholderiales</taxon>
        <taxon>Burkholderiaceae</taxon>
        <taxon>Burkholderia</taxon>
        <taxon>Burkholderia cepacia complex</taxon>
    </lineage>
</organism>
<dbReference type="HOGENOM" id="CLU_036729_2_0_4"/>
<dbReference type="InterPro" id="IPR008794">
    <property type="entry name" value="Pro_racemase_fam"/>
</dbReference>
<dbReference type="SUPFAM" id="SSF54506">
    <property type="entry name" value="Diaminopimelate epimerase-like"/>
    <property type="match status" value="1"/>
</dbReference>
<dbReference type="SFLD" id="SFLDS00028">
    <property type="entry name" value="Proline_Racemase"/>
    <property type="match status" value="1"/>
</dbReference>
<comment type="similarity">
    <text evidence="1">Belongs to the proline racemase family.</text>
</comment>
<reference evidence="5" key="1">
    <citation type="submission" date="2008-04" db="EMBL/GenBank/DDBJ databases">
        <title>Complete sequence of chromosome 2 of Burkholderia ambifaria MC40-6.</title>
        <authorList>
            <person name="Copeland A."/>
            <person name="Lucas S."/>
            <person name="Lapidus A."/>
            <person name="Glavina del Rio T."/>
            <person name="Dalin E."/>
            <person name="Tice H."/>
            <person name="Pitluck S."/>
            <person name="Chain P."/>
            <person name="Malfatti S."/>
            <person name="Shin M."/>
            <person name="Vergez L."/>
            <person name="Lang D."/>
            <person name="Schmutz J."/>
            <person name="Larimer F."/>
            <person name="Land M."/>
            <person name="Hauser L."/>
            <person name="Kyrpides N."/>
            <person name="Lykidis A."/>
            <person name="Ramette A."/>
            <person name="Konstantinidis K."/>
            <person name="Tiedje J."/>
            <person name="Richardson P."/>
        </authorList>
    </citation>
    <scope>NUCLEOTIDE SEQUENCE [LARGE SCALE GENOMIC DNA]</scope>
    <source>
        <strain evidence="5">MC40-6</strain>
    </source>
</reference>
<dbReference type="PANTHER" id="PTHR33442">
    <property type="entry name" value="TRANS-3-HYDROXY-L-PROLINE DEHYDRATASE"/>
    <property type="match status" value="1"/>
</dbReference>
<dbReference type="PIRSF" id="PIRSF029792">
    <property type="entry name" value="Pro_racemase"/>
    <property type="match status" value="1"/>
</dbReference>
<dbReference type="AlphaFoldDB" id="B1YY92"/>
<feature type="binding site" evidence="3">
    <location>
        <begin position="254"/>
        <end position="255"/>
    </location>
    <ligand>
        <name>substrate</name>
    </ligand>
</feature>
<feature type="binding site" evidence="3">
    <location>
        <position position="83"/>
    </location>
    <ligand>
        <name>substrate</name>
    </ligand>
</feature>
<evidence type="ECO:0000256" key="1">
    <source>
        <dbReference type="ARBA" id="ARBA00007529"/>
    </source>
</evidence>
<dbReference type="PANTHER" id="PTHR33442:SF5">
    <property type="entry name" value="BIFUNCTIONAL TRANS-3-HYDROXY-L-PROLINE DEHYDRATASE_2-EPIMERASE"/>
    <property type="match status" value="1"/>
</dbReference>
<accession>B1YY92</accession>
<sequence>MRWNKTLQLVDVHCEGEIGKVITGGVLDVPGKTMLDKMNHINEIDDSLRRLVVLEPRGCLQMSVNLLLPPTRPEAQAGFIVLQADKAHPMSGSNCICVVTALLELGMVPMQEPETTVVLDTPAGLVTARAACRDGRCVGVSLDMVPSFVEHLDVDVHTAEFGTIKADIAFGGVYYALVDVDQIGLDIAPGNARQLATHGVRLKEIINRQVAVQHPLYPEINEVAYVMFRNRVDDTVYQTCTTLPPGRVDRSPCGTGSSANLATLAARGRVQVGDRLTSRSTIGGEFRVELLGTTEVGGRPAVLPRVTGRAWVFGFQQLGVDPDDPLAAGFMLSDTWGDGFGPSAPSGT</sequence>
<proteinExistence type="inferred from homology"/>
<name>B1YY92_BURA4</name>
<feature type="binding site" evidence="3">
    <location>
        <position position="249"/>
    </location>
    <ligand>
        <name>substrate</name>
    </ligand>
</feature>
<protein>
    <submittedName>
        <fullName evidence="4">Proline racemase</fullName>
    </submittedName>
</protein>
<evidence type="ECO:0000256" key="3">
    <source>
        <dbReference type="PIRSR" id="PIRSR029792-2"/>
    </source>
</evidence>
<dbReference type="EMBL" id="CP001026">
    <property type="protein sequence ID" value="ACB65698.1"/>
    <property type="molecule type" value="Genomic_DNA"/>
</dbReference>
<dbReference type="Proteomes" id="UP000001680">
    <property type="component" value="Chromosome 2"/>
</dbReference>
<dbReference type="KEGG" id="bac:BamMC406_3225"/>
<evidence type="ECO:0000256" key="2">
    <source>
        <dbReference type="PIRSR" id="PIRSR029792-1"/>
    </source>
</evidence>
<gene>
    <name evidence="4" type="ordered locus">BamMC406_3225</name>
</gene>
<feature type="binding site" evidence="3">
    <location>
        <begin position="92"/>
        <end position="93"/>
    </location>
    <ligand>
        <name>substrate</name>
    </ligand>
</feature>
<feature type="active site" description="Proton donor" evidence="2">
    <location>
        <position position="253"/>
    </location>
</feature>
<dbReference type="Gene3D" id="3.10.310.10">
    <property type="entry name" value="Diaminopimelate Epimerase, Chain A, domain 1"/>
    <property type="match status" value="2"/>
</dbReference>
<dbReference type="FunFam" id="3.10.310.10:FF:000005">
    <property type="entry name" value="Proline racemase"/>
    <property type="match status" value="1"/>
</dbReference>